<evidence type="ECO:0000313" key="6">
    <source>
        <dbReference type="Proteomes" id="UP001565368"/>
    </source>
</evidence>
<proteinExistence type="predicted"/>
<dbReference type="PANTHER" id="PTHR24113:SF12">
    <property type="entry name" value="RAN GTPASE-ACTIVATING PROTEIN 1"/>
    <property type="match status" value="1"/>
</dbReference>
<sequence>MTRQVAGGPVVPPPRAPDPYTVNVDQHRLSGEEGAATILSRVTSSTRKLNTSFNCLGPAGARVLFDGLRAFRKVQNQGRSQFCLCTKLKSSPEDAYFPEWPEDGASTGPRVPTEEELKRTETDVDIWGLREIRLRRNGLGDDGLLTVLRYVSEDKTTRVLNVEDNEIKLLDSTYELAVELLNASNLTELYLSYNFLSTPGAIHFFNNLRIPLRILTFDECAMPTPCARALAGYLASPRGRRIENLVIYNNDLRSPGLQEVVSAVEDGNYTLVVNCIDGNCPKTQADLERAVNRRMTAAVTRNYALRERVKNAAKRVIMPLRIIAHAKRPRDGQVTGKRKREEEDEAHSDQPRKPHFPLLELPRELQLLVGRHCSRDAEAFSEAQWLRVLAHALDPTSLPRRAERARATERCSGLRSSKSWVTNGSMVEEWREEVGCMSWELNQPAEAWERYQKQTEDGT</sequence>
<accession>A0ABR3Q2W5</accession>
<evidence type="ECO:0000256" key="3">
    <source>
        <dbReference type="ARBA" id="ARBA00022737"/>
    </source>
</evidence>
<dbReference type="SUPFAM" id="SSF52047">
    <property type="entry name" value="RNI-like"/>
    <property type="match status" value="1"/>
</dbReference>
<reference evidence="5 6" key="1">
    <citation type="submission" date="2023-08" db="EMBL/GenBank/DDBJ databases">
        <title>Annotated Genome Sequence of Vanrija albida AlHP1.</title>
        <authorList>
            <person name="Herzog R."/>
        </authorList>
    </citation>
    <scope>NUCLEOTIDE SEQUENCE [LARGE SCALE GENOMIC DNA]</scope>
    <source>
        <strain evidence="5 6">AlHP1</strain>
    </source>
</reference>
<dbReference type="SMART" id="SM00368">
    <property type="entry name" value="LRR_RI"/>
    <property type="match status" value="4"/>
</dbReference>
<keyword evidence="1" id="KW-0343">GTPase activation</keyword>
<dbReference type="EMBL" id="JBBXJM010000004">
    <property type="protein sequence ID" value="KAL1408996.1"/>
    <property type="molecule type" value="Genomic_DNA"/>
</dbReference>
<dbReference type="GeneID" id="95986863"/>
<name>A0ABR3Q2W5_9TREE</name>
<dbReference type="InterPro" id="IPR032675">
    <property type="entry name" value="LRR_dom_sf"/>
</dbReference>
<dbReference type="Proteomes" id="UP001565368">
    <property type="component" value="Unassembled WGS sequence"/>
</dbReference>
<dbReference type="InterPro" id="IPR027038">
    <property type="entry name" value="RanGap"/>
</dbReference>
<dbReference type="Gene3D" id="3.80.10.10">
    <property type="entry name" value="Ribonuclease Inhibitor"/>
    <property type="match status" value="2"/>
</dbReference>
<feature type="region of interest" description="Disordered" evidence="4">
    <location>
        <begin position="327"/>
        <end position="355"/>
    </location>
</feature>
<dbReference type="PANTHER" id="PTHR24113">
    <property type="entry name" value="RAN GTPASE-ACTIVATING PROTEIN 1"/>
    <property type="match status" value="1"/>
</dbReference>
<comment type="caution">
    <text evidence="5">The sequence shown here is derived from an EMBL/GenBank/DDBJ whole genome shotgun (WGS) entry which is preliminary data.</text>
</comment>
<evidence type="ECO:0000256" key="4">
    <source>
        <dbReference type="SAM" id="MobiDB-lite"/>
    </source>
</evidence>
<dbReference type="Pfam" id="PF13516">
    <property type="entry name" value="LRR_6"/>
    <property type="match status" value="1"/>
</dbReference>
<evidence type="ECO:0000256" key="1">
    <source>
        <dbReference type="ARBA" id="ARBA00022468"/>
    </source>
</evidence>
<dbReference type="InterPro" id="IPR001611">
    <property type="entry name" value="Leu-rich_rpt"/>
</dbReference>
<gene>
    <name evidence="5" type="ORF">Q8F55_005820</name>
</gene>
<protein>
    <submittedName>
        <fullName evidence="5">Uncharacterized protein</fullName>
    </submittedName>
</protein>
<organism evidence="5 6">
    <name type="scientific">Vanrija albida</name>
    <dbReference type="NCBI Taxonomy" id="181172"/>
    <lineage>
        <taxon>Eukaryota</taxon>
        <taxon>Fungi</taxon>
        <taxon>Dikarya</taxon>
        <taxon>Basidiomycota</taxon>
        <taxon>Agaricomycotina</taxon>
        <taxon>Tremellomycetes</taxon>
        <taxon>Trichosporonales</taxon>
        <taxon>Trichosporonaceae</taxon>
        <taxon>Vanrija</taxon>
    </lineage>
</organism>
<evidence type="ECO:0000256" key="2">
    <source>
        <dbReference type="ARBA" id="ARBA00022614"/>
    </source>
</evidence>
<dbReference type="RefSeq" id="XP_069208940.1">
    <property type="nucleotide sequence ID" value="XM_069354298.1"/>
</dbReference>
<keyword evidence="6" id="KW-1185">Reference proteome</keyword>
<keyword evidence="3" id="KW-0677">Repeat</keyword>
<evidence type="ECO:0000313" key="5">
    <source>
        <dbReference type="EMBL" id="KAL1408996.1"/>
    </source>
</evidence>
<keyword evidence="2" id="KW-0433">Leucine-rich repeat</keyword>